<organism evidence="2 3">
    <name type="scientific">Chryseobacterium indologenes</name>
    <name type="common">Flavobacterium indologenes</name>
    <dbReference type="NCBI Taxonomy" id="253"/>
    <lineage>
        <taxon>Bacteria</taxon>
        <taxon>Pseudomonadati</taxon>
        <taxon>Bacteroidota</taxon>
        <taxon>Flavobacteriia</taxon>
        <taxon>Flavobacteriales</taxon>
        <taxon>Weeksellaceae</taxon>
        <taxon>Chryseobacterium group</taxon>
        <taxon>Chryseobacterium</taxon>
    </lineage>
</organism>
<evidence type="ECO:0000313" key="2">
    <source>
        <dbReference type="EMBL" id="KPE52821.1"/>
    </source>
</evidence>
<evidence type="ECO:0000313" key="3">
    <source>
        <dbReference type="Proteomes" id="UP000037953"/>
    </source>
</evidence>
<dbReference type="OrthoDB" id="6637351at2"/>
<dbReference type="Gene3D" id="3.40.1580.10">
    <property type="entry name" value="SMI1/KNR4-like"/>
    <property type="match status" value="1"/>
</dbReference>
<dbReference type="Pfam" id="PF09346">
    <property type="entry name" value="SMI1_KNR4"/>
    <property type="match status" value="1"/>
</dbReference>
<sequence>MIDIKIKNKLITENEISELTNQTGKIFPKDYKDFLLKNNGAYFESNDIFFGEYDDDINVFEIYSLKYGKSNFSEHNEFNDGILDDGYFNIGRIRGGNICMSLQEQNYGSIYAYYSTGELEFLVPSFTEFLEGLIDYKDILG</sequence>
<evidence type="ECO:0000259" key="1">
    <source>
        <dbReference type="SMART" id="SM00860"/>
    </source>
</evidence>
<dbReference type="RefSeq" id="WP_062696387.1">
    <property type="nucleotide sequence ID" value="NZ_LJOD01000001.1"/>
</dbReference>
<dbReference type="AlphaFoldDB" id="A0A0N0IY42"/>
<dbReference type="SMART" id="SM00860">
    <property type="entry name" value="SMI1_KNR4"/>
    <property type="match status" value="1"/>
</dbReference>
<dbReference type="Proteomes" id="UP000037953">
    <property type="component" value="Unassembled WGS sequence"/>
</dbReference>
<protein>
    <recommendedName>
        <fullName evidence="1">Knr4/Smi1-like domain-containing protein</fullName>
    </recommendedName>
</protein>
<proteinExistence type="predicted"/>
<feature type="domain" description="Knr4/Smi1-like" evidence="1">
    <location>
        <begin position="10"/>
        <end position="132"/>
    </location>
</feature>
<dbReference type="InterPro" id="IPR018958">
    <property type="entry name" value="Knr4/Smi1-like_dom"/>
</dbReference>
<name>A0A0N0IY42_CHRID</name>
<reference evidence="2 3" key="1">
    <citation type="journal article" date="2015" name="Genom Data">
        <title>Draft genome sequence of a multidrug-resistant Chryseobacterium indologenes isolate from Malaysia.</title>
        <authorList>
            <person name="Yu C.Y."/>
            <person name="Ang G.Y."/>
            <person name="Cheng H.J."/>
            <person name="Cheong Y.M."/>
            <person name="Yin W.F."/>
            <person name="Chan K.G."/>
        </authorList>
    </citation>
    <scope>NUCLEOTIDE SEQUENCE [LARGE SCALE GENOMIC DNA]</scope>
    <source>
        <strain evidence="2 3">CI_885</strain>
    </source>
</reference>
<dbReference type="InterPro" id="IPR037883">
    <property type="entry name" value="Knr4/Smi1-like_sf"/>
</dbReference>
<dbReference type="SUPFAM" id="SSF160631">
    <property type="entry name" value="SMI1/KNR4-like"/>
    <property type="match status" value="1"/>
</dbReference>
<dbReference type="EMBL" id="LJOD01000001">
    <property type="protein sequence ID" value="KPE52821.1"/>
    <property type="molecule type" value="Genomic_DNA"/>
</dbReference>
<comment type="caution">
    <text evidence="2">The sequence shown here is derived from an EMBL/GenBank/DDBJ whole genome shotgun (WGS) entry which is preliminary data.</text>
</comment>
<reference evidence="3" key="2">
    <citation type="submission" date="2015-09" db="EMBL/GenBank/DDBJ databases">
        <title>Draft genome sequence of a multidrug-resistant Chryseobacterium indologenes isolate from Malaysia.</title>
        <authorList>
            <person name="Yu C.Y."/>
            <person name="Ang G.Y."/>
            <person name="Chan K.-G."/>
        </authorList>
    </citation>
    <scope>NUCLEOTIDE SEQUENCE [LARGE SCALE GENOMIC DNA]</scope>
    <source>
        <strain evidence="3">CI_885</strain>
    </source>
</reference>
<gene>
    <name evidence="2" type="ORF">AOB46_02155</name>
</gene>
<dbReference type="PATRIC" id="fig|253.9.peg.454"/>
<accession>A0A0N0IY42</accession>